<keyword evidence="3" id="KW-0418">Kinase</keyword>
<dbReference type="GO" id="GO:0005634">
    <property type="term" value="C:nucleus"/>
    <property type="evidence" value="ECO:0007669"/>
    <property type="project" value="TreeGrafter"/>
</dbReference>
<dbReference type="GO" id="GO:1990625">
    <property type="term" value="P:negative regulation of cytoplasmic translational initiation in response to stress"/>
    <property type="evidence" value="ECO:0007669"/>
    <property type="project" value="TreeGrafter"/>
</dbReference>
<keyword evidence="2 6" id="KW-0547">Nucleotide-binding</keyword>
<dbReference type="SUPFAM" id="SSF56112">
    <property type="entry name" value="Protein kinase-like (PK-like)"/>
    <property type="match status" value="1"/>
</dbReference>
<name>A0A1E3P429_WICAA</name>
<protein>
    <recommendedName>
        <fullName evidence="8">Protein kinase domain-containing protein</fullName>
    </recommendedName>
</protein>
<dbReference type="InterPro" id="IPR050339">
    <property type="entry name" value="CC_SR_Kinase"/>
</dbReference>
<evidence type="ECO:0000256" key="3">
    <source>
        <dbReference type="ARBA" id="ARBA00022777"/>
    </source>
</evidence>
<evidence type="ECO:0000256" key="5">
    <source>
        <dbReference type="ARBA" id="ARBA00037982"/>
    </source>
</evidence>
<proteinExistence type="inferred from homology"/>
<dbReference type="PROSITE" id="PS00107">
    <property type="entry name" value="PROTEIN_KINASE_ATP"/>
    <property type="match status" value="1"/>
</dbReference>
<dbReference type="InterPro" id="IPR011009">
    <property type="entry name" value="Kinase-like_dom_sf"/>
</dbReference>
<dbReference type="GO" id="GO:0004694">
    <property type="term" value="F:eukaryotic translation initiation factor 2alpha kinase activity"/>
    <property type="evidence" value="ECO:0007669"/>
    <property type="project" value="TreeGrafter"/>
</dbReference>
<dbReference type="EMBL" id="KV454210">
    <property type="protein sequence ID" value="ODQ59652.1"/>
    <property type="molecule type" value="Genomic_DNA"/>
</dbReference>
<keyword evidence="7" id="KW-0723">Serine/threonine-protein kinase</keyword>
<gene>
    <name evidence="9" type="ORF">WICANDRAFT_91397</name>
</gene>
<dbReference type="PANTHER" id="PTHR11042">
    <property type="entry name" value="EUKARYOTIC TRANSLATION INITIATION FACTOR 2-ALPHA KINASE EIF2-ALPHA KINASE -RELATED"/>
    <property type="match status" value="1"/>
</dbReference>
<dbReference type="Proteomes" id="UP000094112">
    <property type="component" value="Unassembled WGS sequence"/>
</dbReference>
<keyword evidence="1" id="KW-0808">Transferase</keyword>
<reference evidence="9 10" key="1">
    <citation type="journal article" date="2016" name="Proc. Natl. Acad. Sci. U.S.A.">
        <title>Comparative genomics of biotechnologically important yeasts.</title>
        <authorList>
            <person name="Riley R."/>
            <person name="Haridas S."/>
            <person name="Wolfe K.H."/>
            <person name="Lopes M.R."/>
            <person name="Hittinger C.T."/>
            <person name="Goeker M."/>
            <person name="Salamov A.A."/>
            <person name="Wisecaver J.H."/>
            <person name="Long T.M."/>
            <person name="Calvey C.H."/>
            <person name="Aerts A.L."/>
            <person name="Barry K.W."/>
            <person name="Choi C."/>
            <person name="Clum A."/>
            <person name="Coughlan A.Y."/>
            <person name="Deshpande S."/>
            <person name="Douglass A.P."/>
            <person name="Hanson S.J."/>
            <person name="Klenk H.-P."/>
            <person name="LaButti K.M."/>
            <person name="Lapidus A."/>
            <person name="Lindquist E.A."/>
            <person name="Lipzen A.M."/>
            <person name="Meier-Kolthoff J.P."/>
            <person name="Ohm R.A."/>
            <person name="Otillar R.P."/>
            <person name="Pangilinan J.L."/>
            <person name="Peng Y."/>
            <person name="Rokas A."/>
            <person name="Rosa C.A."/>
            <person name="Scheuner C."/>
            <person name="Sibirny A.A."/>
            <person name="Slot J.C."/>
            <person name="Stielow J.B."/>
            <person name="Sun H."/>
            <person name="Kurtzman C.P."/>
            <person name="Blackwell M."/>
            <person name="Grigoriev I.V."/>
            <person name="Jeffries T.W."/>
        </authorList>
    </citation>
    <scope>NUCLEOTIDE SEQUENCE [LARGE SCALE GENOMIC DNA]</scope>
    <source>
        <strain evidence="10">ATCC 58044 / CBS 1984 / NCYC 433 / NRRL Y-366-8</strain>
    </source>
</reference>
<evidence type="ECO:0000256" key="7">
    <source>
        <dbReference type="RuleBase" id="RU000304"/>
    </source>
</evidence>
<accession>A0A1E3P429</accession>
<evidence type="ECO:0000256" key="1">
    <source>
        <dbReference type="ARBA" id="ARBA00022679"/>
    </source>
</evidence>
<dbReference type="OrthoDB" id="1668230at2759"/>
<evidence type="ECO:0000313" key="10">
    <source>
        <dbReference type="Proteomes" id="UP000094112"/>
    </source>
</evidence>
<dbReference type="InterPro" id="IPR000719">
    <property type="entry name" value="Prot_kinase_dom"/>
</dbReference>
<organism evidence="9 10">
    <name type="scientific">Wickerhamomyces anomalus (strain ATCC 58044 / CBS 1984 / NCYC 433 / NRRL Y-366-8)</name>
    <name type="common">Yeast</name>
    <name type="synonym">Hansenula anomala</name>
    <dbReference type="NCBI Taxonomy" id="683960"/>
    <lineage>
        <taxon>Eukaryota</taxon>
        <taxon>Fungi</taxon>
        <taxon>Dikarya</taxon>
        <taxon>Ascomycota</taxon>
        <taxon>Saccharomycotina</taxon>
        <taxon>Saccharomycetes</taxon>
        <taxon>Phaffomycetales</taxon>
        <taxon>Wickerhamomycetaceae</taxon>
        <taxon>Wickerhamomyces</taxon>
    </lineage>
</organism>
<dbReference type="GO" id="GO:0005524">
    <property type="term" value="F:ATP binding"/>
    <property type="evidence" value="ECO:0007669"/>
    <property type="project" value="UniProtKB-UniRule"/>
</dbReference>
<comment type="similarity">
    <text evidence="5">Belongs to the protein kinase superfamily. Ser/Thr protein kinase family. GCN2 subfamily.</text>
</comment>
<dbReference type="InterPro" id="IPR017441">
    <property type="entry name" value="Protein_kinase_ATP_BS"/>
</dbReference>
<feature type="binding site" evidence="6">
    <location>
        <position position="169"/>
    </location>
    <ligand>
        <name>ATP</name>
        <dbReference type="ChEBI" id="CHEBI:30616"/>
    </ligand>
</feature>
<dbReference type="GO" id="GO:0005829">
    <property type="term" value="C:cytosol"/>
    <property type="evidence" value="ECO:0007669"/>
    <property type="project" value="TreeGrafter"/>
</dbReference>
<dbReference type="PROSITE" id="PS00108">
    <property type="entry name" value="PROTEIN_KINASE_ST"/>
    <property type="match status" value="1"/>
</dbReference>
<evidence type="ECO:0000256" key="2">
    <source>
        <dbReference type="ARBA" id="ARBA00022741"/>
    </source>
</evidence>
<dbReference type="RefSeq" id="XP_019038859.1">
    <property type="nucleotide sequence ID" value="XM_019186292.1"/>
</dbReference>
<evidence type="ECO:0000313" key="9">
    <source>
        <dbReference type="EMBL" id="ODQ59652.1"/>
    </source>
</evidence>
<dbReference type="Pfam" id="PF00069">
    <property type="entry name" value="Pkinase"/>
    <property type="match status" value="1"/>
</dbReference>
<dbReference type="InterPro" id="IPR008271">
    <property type="entry name" value="Ser/Thr_kinase_AS"/>
</dbReference>
<evidence type="ECO:0000259" key="8">
    <source>
        <dbReference type="PROSITE" id="PS50011"/>
    </source>
</evidence>
<keyword evidence="4 6" id="KW-0067">ATP-binding</keyword>
<dbReference type="AlphaFoldDB" id="A0A1E3P429"/>
<dbReference type="Gene3D" id="1.10.510.10">
    <property type="entry name" value="Transferase(Phosphotransferase) domain 1"/>
    <property type="match status" value="1"/>
</dbReference>
<evidence type="ECO:0000256" key="4">
    <source>
        <dbReference type="ARBA" id="ARBA00022840"/>
    </source>
</evidence>
<feature type="domain" description="Protein kinase" evidence="8">
    <location>
        <begin position="142"/>
        <end position="435"/>
    </location>
</feature>
<dbReference type="GeneID" id="30203538"/>
<keyword evidence="10" id="KW-1185">Reference proteome</keyword>
<dbReference type="PANTHER" id="PTHR11042:SF136">
    <property type="entry name" value="EIF-2-ALPHA KINASE GCN2"/>
    <property type="match status" value="1"/>
</dbReference>
<dbReference type="PROSITE" id="PS50011">
    <property type="entry name" value="PROTEIN_KINASE_DOM"/>
    <property type="match status" value="1"/>
</dbReference>
<dbReference type="SMART" id="SM00220">
    <property type="entry name" value="S_TKc"/>
    <property type="match status" value="1"/>
</dbReference>
<evidence type="ECO:0000256" key="6">
    <source>
        <dbReference type="PROSITE-ProRule" id="PRU10141"/>
    </source>
</evidence>
<sequence length="435" mass="48607">MFRTPPLKSEAKFATPAKQVIDTDLSSSPVGVNFEYGDDKVSHNNYKHFLPTPQSPSISTPSAKGLSISTSNEFQYYKGSGNYTSPLTSPVSVFSDDSSKTLASSPAASHQKYIPHSSVISNQNVIDSLEDFIIDPSFKFDVMSNQVIGKGSFSTVVKAKFNDHFYAIKVPSSVKNSRPIYREALNYKIISSYLQLHDFNCDEFPILNVYGLTYLTKANYPKLRFHEVAPCLVSSNLSSNLETLIKRISNEESKLHIGEDLWWKLAKELIMGLIVLRDCEIIHLDLKTSNILFDAVNDDFKIADFTSAGLKTDILKEFHEKAQSGLSIDITLQYAAPELINNSGTPPTYNSDLYSVGLILLSAAIGQEPYTEVLRQNDRSNFIYLTECIKKNKVLDLLSQKSLNILQSNLDAYNLIKMILIDRVDLDQVIGILNN</sequence>
<dbReference type="STRING" id="683960.A0A1E3P429"/>